<dbReference type="Gene3D" id="3.40.50.2000">
    <property type="entry name" value="Glycogen Phosphorylase B"/>
    <property type="match status" value="2"/>
</dbReference>
<accession>A0A4Q1KA76</accession>
<dbReference type="SUPFAM" id="SSF53756">
    <property type="entry name" value="UDP-Glycosyltransferase/glycogen phosphorylase"/>
    <property type="match status" value="1"/>
</dbReference>
<gene>
    <name evidence="3" type="ORF">EQG61_06010</name>
</gene>
<dbReference type="AlphaFoldDB" id="A0A4Q1KA76"/>
<dbReference type="EMBL" id="SBKN01000002">
    <property type="protein sequence ID" value="RXR23519.1"/>
    <property type="molecule type" value="Genomic_DNA"/>
</dbReference>
<reference evidence="4" key="1">
    <citation type="submission" date="2019-01" db="EMBL/GenBank/DDBJ databases">
        <title>Cytophagaceae bacterium strain CAR-16.</title>
        <authorList>
            <person name="Chen W.-M."/>
        </authorList>
    </citation>
    <scope>NUCLEOTIDE SEQUENCE [LARGE SCALE GENOMIC DNA]</scope>
    <source>
        <strain evidence="4">WWJ-16</strain>
    </source>
</reference>
<dbReference type="PANTHER" id="PTHR12526:SF630">
    <property type="entry name" value="GLYCOSYLTRANSFERASE"/>
    <property type="match status" value="1"/>
</dbReference>
<sequence>MRIVYVIPRMSGEGGVQRVIAMKANYWVQQHQAEVHLVTHDPTPSFYTLHSQVRLHYMKLKGNRLGYFIQYITQVKALIQQIQPDVVMVCDGFKGFFLPYFIRKIPCVFESHGSYYNRVFQPNQSWVKDMQYRIELAVKRHLAKRFSRFVVLSEASASEWNLPNSTVIPNPNWVTKEAVQFYQPTPIALVVARHSYEKGIDRVLAIWKQFTGQHPDWQLHIYGSGDATDHQLLASKFGITHSVRFFEPVHQMEAVYQKAGMFLMTSRFEGLPMSMIEALAFGIPCVAYDCPVGPRSLLQGKNGFLVQEQDEATFLTRMNAIASDNYAKEEMSNAARESVQQFEISIVMRRWFELLTELGVR</sequence>
<evidence type="ECO:0000259" key="2">
    <source>
        <dbReference type="Pfam" id="PF13439"/>
    </source>
</evidence>
<evidence type="ECO:0000259" key="1">
    <source>
        <dbReference type="Pfam" id="PF00534"/>
    </source>
</evidence>
<dbReference type="OrthoDB" id="9811239at2"/>
<dbReference type="InterPro" id="IPR028098">
    <property type="entry name" value="Glyco_trans_4-like_N"/>
</dbReference>
<dbReference type="PANTHER" id="PTHR12526">
    <property type="entry name" value="GLYCOSYLTRANSFERASE"/>
    <property type="match status" value="1"/>
</dbReference>
<dbReference type="InterPro" id="IPR001296">
    <property type="entry name" value="Glyco_trans_1"/>
</dbReference>
<protein>
    <submittedName>
        <fullName evidence="3">Glycosyltransferase family 4 protein</fullName>
    </submittedName>
</protein>
<dbReference type="RefSeq" id="WP_129460998.1">
    <property type="nucleotide sequence ID" value="NZ_SBKN01000002.1"/>
</dbReference>
<dbReference type="GO" id="GO:0016757">
    <property type="term" value="F:glycosyltransferase activity"/>
    <property type="evidence" value="ECO:0007669"/>
    <property type="project" value="InterPro"/>
</dbReference>
<dbReference type="Pfam" id="PF00534">
    <property type="entry name" value="Glycos_transf_1"/>
    <property type="match status" value="1"/>
</dbReference>
<dbReference type="Proteomes" id="UP000289857">
    <property type="component" value="Unassembled WGS sequence"/>
</dbReference>
<proteinExistence type="predicted"/>
<feature type="domain" description="Glycosyltransferase subfamily 4-like N-terminal" evidence="2">
    <location>
        <begin position="14"/>
        <end position="170"/>
    </location>
</feature>
<organism evidence="3 4">
    <name type="scientific">Flavobacterium stagni</name>
    <dbReference type="NCBI Taxonomy" id="2506421"/>
    <lineage>
        <taxon>Bacteria</taxon>
        <taxon>Pseudomonadati</taxon>
        <taxon>Bacteroidota</taxon>
        <taxon>Flavobacteriia</taxon>
        <taxon>Flavobacteriales</taxon>
        <taxon>Flavobacteriaceae</taxon>
        <taxon>Flavobacterium</taxon>
    </lineage>
</organism>
<keyword evidence="4" id="KW-1185">Reference proteome</keyword>
<dbReference type="Pfam" id="PF13439">
    <property type="entry name" value="Glyco_transf_4"/>
    <property type="match status" value="1"/>
</dbReference>
<evidence type="ECO:0000313" key="4">
    <source>
        <dbReference type="Proteomes" id="UP000289857"/>
    </source>
</evidence>
<evidence type="ECO:0000313" key="3">
    <source>
        <dbReference type="EMBL" id="RXR23519.1"/>
    </source>
</evidence>
<name>A0A4Q1KA76_9FLAO</name>
<feature type="domain" description="Glycosyl transferase family 1" evidence="1">
    <location>
        <begin position="176"/>
        <end position="337"/>
    </location>
</feature>
<keyword evidence="3" id="KW-0808">Transferase</keyword>
<comment type="caution">
    <text evidence="3">The sequence shown here is derived from an EMBL/GenBank/DDBJ whole genome shotgun (WGS) entry which is preliminary data.</text>
</comment>